<dbReference type="Pfam" id="PF13645">
    <property type="entry name" value="YkuD_2"/>
    <property type="match status" value="1"/>
</dbReference>
<comment type="caution">
    <text evidence="1">The sequence shown here is derived from an EMBL/GenBank/DDBJ whole genome shotgun (WGS) entry which is preliminary data.</text>
</comment>
<reference evidence="1 2" key="1">
    <citation type="submission" date="2020-04" db="EMBL/GenBank/DDBJ databases">
        <authorList>
            <person name="Yin C."/>
        </authorList>
    </citation>
    <scope>NUCLEOTIDE SEQUENCE [LARGE SCALE GENOMIC DNA]</scope>
    <source>
        <strain evidence="1 2">Ak56</strain>
    </source>
</reference>
<dbReference type="InterPro" id="IPR032676">
    <property type="entry name" value="YkuD_2"/>
</dbReference>
<evidence type="ECO:0000313" key="1">
    <source>
        <dbReference type="EMBL" id="NLR77505.1"/>
    </source>
</evidence>
<sequence length="213" mass="23982">MPRKYPHIHHLLLLWLIIGIAACKEKHTSSKGGVITLSPPPYLLSPDTVKLRKQARLLRQYAQTHGYNTKLAFLVDFSVFSGSKRFICYDLEHQRVLSSALVSHGQGPDFRAEKVVFSNVPGSRCSSLGKYRIGARYSGQFGTAYKLHGLDSTNSNAFNRFVVLHSYRAVPAVEQEQGICRSDGCPMLNPAYLASLGPYIDRANRRILLWIYR</sequence>
<protein>
    <recommendedName>
        <fullName evidence="3">L,D-transpeptidase catalytic domain</fullName>
    </recommendedName>
</protein>
<name>A0A847SEY0_9BACT</name>
<dbReference type="AlphaFoldDB" id="A0A847SEY0"/>
<organism evidence="1 2">
    <name type="scientific">Chitinophaga eiseniae</name>
    <dbReference type="NCBI Taxonomy" id="634771"/>
    <lineage>
        <taxon>Bacteria</taxon>
        <taxon>Pseudomonadati</taxon>
        <taxon>Bacteroidota</taxon>
        <taxon>Chitinophagia</taxon>
        <taxon>Chitinophagales</taxon>
        <taxon>Chitinophagaceae</taxon>
        <taxon>Chitinophaga</taxon>
    </lineage>
</organism>
<dbReference type="PROSITE" id="PS51257">
    <property type="entry name" value="PROKAR_LIPOPROTEIN"/>
    <property type="match status" value="1"/>
</dbReference>
<keyword evidence="2" id="KW-1185">Reference proteome</keyword>
<evidence type="ECO:0008006" key="3">
    <source>
        <dbReference type="Google" id="ProtNLM"/>
    </source>
</evidence>
<evidence type="ECO:0000313" key="2">
    <source>
        <dbReference type="Proteomes" id="UP000552864"/>
    </source>
</evidence>
<dbReference type="PANTHER" id="PTHR38477:SF1">
    <property type="entry name" value="MUREIN L,D-TRANSPEPTIDASE CATALYTIC DOMAIN FAMILY PROTEIN"/>
    <property type="match status" value="1"/>
</dbReference>
<accession>A0A847SEY0</accession>
<dbReference type="Proteomes" id="UP000552864">
    <property type="component" value="Unassembled WGS sequence"/>
</dbReference>
<gene>
    <name evidence="1" type="ORF">HGH91_02645</name>
</gene>
<dbReference type="PANTHER" id="PTHR38477">
    <property type="entry name" value="HYPOTHETICAL EXPORTED PROTEIN"/>
    <property type="match status" value="1"/>
</dbReference>
<proteinExistence type="predicted"/>
<dbReference type="EMBL" id="JABAHZ010000001">
    <property type="protein sequence ID" value="NLR77505.1"/>
    <property type="molecule type" value="Genomic_DNA"/>
</dbReference>
<dbReference type="RefSeq" id="WP_168736900.1">
    <property type="nucleotide sequence ID" value="NZ_JABAHZ010000001.1"/>
</dbReference>